<dbReference type="eggNOG" id="COG0183">
    <property type="taxonomic scope" value="Bacteria"/>
</dbReference>
<protein>
    <recommendedName>
        <fullName evidence="1">Thiolase C-terminal domain-containing protein</fullName>
    </recommendedName>
</protein>
<evidence type="ECO:0000259" key="1">
    <source>
        <dbReference type="Pfam" id="PF02803"/>
    </source>
</evidence>
<dbReference type="PANTHER" id="PTHR43853:SF2">
    <property type="entry name" value="3-OXOADIPYL-COA_3-OXO-5,6-DEHYDROSUBERYL-COA THIOLASE"/>
    <property type="match status" value="1"/>
</dbReference>
<dbReference type="InterPro" id="IPR050215">
    <property type="entry name" value="Thiolase-like_sf_Thiolase"/>
</dbReference>
<dbReference type="Pfam" id="PF02803">
    <property type="entry name" value="Thiolase_C"/>
    <property type="match status" value="1"/>
</dbReference>
<feature type="domain" description="Thiolase C-terminal" evidence="1">
    <location>
        <begin position="4"/>
        <end position="121"/>
    </location>
</feature>
<evidence type="ECO:0000313" key="3">
    <source>
        <dbReference type="Proteomes" id="UP000029734"/>
    </source>
</evidence>
<organism evidence="2 3">
    <name type="scientific">Paenibacillus wynnii</name>
    <dbReference type="NCBI Taxonomy" id="268407"/>
    <lineage>
        <taxon>Bacteria</taxon>
        <taxon>Bacillati</taxon>
        <taxon>Bacillota</taxon>
        <taxon>Bacilli</taxon>
        <taxon>Bacillales</taxon>
        <taxon>Paenibacillaceae</taxon>
        <taxon>Paenibacillus</taxon>
    </lineage>
</organism>
<dbReference type="STRING" id="268407.PWYN_01345"/>
<accession>A0A098ME79</accession>
<dbReference type="GO" id="GO:0003988">
    <property type="term" value="F:acetyl-CoA C-acyltransferase activity"/>
    <property type="evidence" value="ECO:0007669"/>
    <property type="project" value="TreeGrafter"/>
</dbReference>
<dbReference type="PANTHER" id="PTHR43853">
    <property type="entry name" value="3-KETOACYL-COA THIOLASE, PEROXISOMAL"/>
    <property type="match status" value="1"/>
</dbReference>
<dbReference type="Proteomes" id="UP000029734">
    <property type="component" value="Unassembled WGS sequence"/>
</dbReference>
<dbReference type="PROSITE" id="PS00737">
    <property type="entry name" value="THIOLASE_2"/>
    <property type="match status" value="1"/>
</dbReference>
<dbReference type="GO" id="GO:0006635">
    <property type="term" value="P:fatty acid beta-oxidation"/>
    <property type="evidence" value="ECO:0007669"/>
    <property type="project" value="TreeGrafter"/>
</dbReference>
<gene>
    <name evidence="2" type="ORF">PWYN_01345</name>
</gene>
<dbReference type="GO" id="GO:0010124">
    <property type="term" value="P:phenylacetate catabolic process"/>
    <property type="evidence" value="ECO:0007669"/>
    <property type="project" value="TreeGrafter"/>
</dbReference>
<reference evidence="2 3" key="1">
    <citation type="submission" date="2014-08" db="EMBL/GenBank/DDBJ databases">
        <authorList>
            <person name="den Bakker H.C."/>
        </authorList>
    </citation>
    <scope>NUCLEOTIDE SEQUENCE [LARGE SCALE GENOMIC DNA]</scope>
    <source>
        <strain evidence="2 3">DSM 18334</strain>
    </source>
</reference>
<sequence>MRWNIIAYASGGVDPSIMGMGPVPATKKALQKSGISIEDIDLIEANEAFAAQMLAVGQVLGFDEDKVNVNGGAIALGHPIGASGARILVTLIHALKDREARTELATLCIGGGHGVTTIIERV</sequence>
<dbReference type="Gene3D" id="3.40.47.10">
    <property type="match status" value="2"/>
</dbReference>
<name>A0A098ME79_9BACL</name>
<comment type="caution">
    <text evidence="2">The sequence shown here is derived from an EMBL/GenBank/DDBJ whole genome shotgun (WGS) entry which is preliminary data.</text>
</comment>
<keyword evidence="3" id="KW-1185">Reference proteome</keyword>
<proteinExistence type="predicted"/>
<dbReference type="InterPro" id="IPR020613">
    <property type="entry name" value="Thiolase_CS"/>
</dbReference>
<dbReference type="EMBL" id="JQCR01000001">
    <property type="protein sequence ID" value="KGE20854.1"/>
    <property type="molecule type" value="Genomic_DNA"/>
</dbReference>
<evidence type="ECO:0000313" key="2">
    <source>
        <dbReference type="EMBL" id="KGE20854.1"/>
    </source>
</evidence>
<dbReference type="AlphaFoldDB" id="A0A098ME79"/>
<reference evidence="2 3" key="2">
    <citation type="submission" date="2014-10" db="EMBL/GenBank/DDBJ databases">
        <title>Comparative genomics of the Paenibacillus odorifer group.</title>
        <authorList>
            <person name="Tsai Y.-C."/>
            <person name="Martin N."/>
            <person name="Korlach J."/>
            <person name="Wiedmann M."/>
        </authorList>
    </citation>
    <scope>NUCLEOTIDE SEQUENCE [LARGE SCALE GENOMIC DNA]</scope>
    <source>
        <strain evidence="2 3">DSM 18334</strain>
    </source>
</reference>
<dbReference type="InterPro" id="IPR016039">
    <property type="entry name" value="Thiolase-like"/>
</dbReference>
<dbReference type="InterPro" id="IPR020617">
    <property type="entry name" value="Thiolase_C"/>
</dbReference>
<dbReference type="SUPFAM" id="SSF53901">
    <property type="entry name" value="Thiolase-like"/>
    <property type="match status" value="1"/>
</dbReference>